<sequence>MTLSWSAYAVSLTRPDAPPILDESADLVLKTASVGKLLLLGEVARRLESGVLQADRRVSKQGARFVRDSGLWHVLDQQDLTVLDACRLVGAVSDNLATNVLLDLVGLDAVRDFGASIGAPPMELLDYVSDVPRAQRGPGTPPTLSRASARSLVGFLTALHNGTVSPLVGEWMSLNTDLSMVAAAFLDDPLAHNAIGGDGAPPLRNKTGTDDGIRADVGIVGTGTGTGSGSGTGTGTDAVAYAVVANWQSDDADPGLAAVMTRMRAHGTMIRDVLH</sequence>
<keyword evidence="2" id="KW-0378">Hydrolase</keyword>
<dbReference type="GO" id="GO:0046677">
    <property type="term" value="P:response to antibiotic"/>
    <property type="evidence" value="ECO:0007669"/>
    <property type="project" value="InterPro"/>
</dbReference>
<dbReference type="SUPFAM" id="SSF56601">
    <property type="entry name" value="beta-lactamase/transpeptidase-like"/>
    <property type="match status" value="1"/>
</dbReference>
<protein>
    <submittedName>
        <fullName evidence="2">Serine hydrolase</fullName>
    </submittedName>
</protein>
<dbReference type="GO" id="GO:0030655">
    <property type="term" value="P:beta-lactam antibiotic catabolic process"/>
    <property type="evidence" value="ECO:0007669"/>
    <property type="project" value="InterPro"/>
</dbReference>
<feature type="domain" description="Beta-lactamase class A catalytic" evidence="1">
    <location>
        <begin position="21"/>
        <end position="222"/>
    </location>
</feature>
<accession>A0A849ADH8</accession>
<dbReference type="EMBL" id="JABENB010000001">
    <property type="protein sequence ID" value="NNG38924.1"/>
    <property type="molecule type" value="Genomic_DNA"/>
</dbReference>
<dbReference type="InterPro" id="IPR000871">
    <property type="entry name" value="Beta-lactam_class-A"/>
</dbReference>
<evidence type="ECO:0000313" key="3">
    <source>
        <dbReference type="Proteomes" id="UP000557772"/>
    </source>
</evidence>
<evidence type="ECO:0000259" key="1">
    <source>
        <dbReference type="Pfam" id="PF13354"/>
    </source>
</evidence>
<dbReference type="InterPro" id="IPR012338">
    <property type="entry name" value="Beta-lactam/transpept-like"/>
</dbReference>
<evidence type="ECO:0000313" key="2">
    <source>
        <dbReference type="EMBL" id="NNG38924.1"/>
    </source>
</evidence>
<dbReference type="InterPro" id="IPR045155">
    <property type="entry name" value="Beta-lactam_cat"/>
</dbReference>
<proteinExistence type="predicted"/>
<gene>
    <name evidence="2" type="ORF">HJ588_06505</name>
</gene>
<comment type="caution">
    <text evidence="2">The sequence shown here is derived from an EMBL/GenBank/DDBJ whole genome shotgun (WGS) entry which is preliminary data.</text>
</comment>
<name>A0A849ADH8_9MICO</name>
<dbReference type="RefSeq" id="WP_171153212.1">
    <property type="nucleotide sequence ID" value="NZ_JABENB010000001.1"/>
</dbReference>
<organism evidence="2 3">
    <name type="scientific">Flexivirga aerilata</name>
    <dbReference type="NCBI Taxonomy" id="1656889"/>
    <lineage>
        <taxon>Bacteria</taxon>
        <taxon>Bacillati</taxon>
        <taxon>Actinomycetota</taxon>
        <taxon>Actinomycetes</taxon>
        <taxon>Micrococcales</taxon>
        <taxon>Dermacoccaceae</taxon>
        <taxon>Flexivirga</taxon>
    </lineage>
</organism>
<dbReference type="Proteomes" id="UP000557772">
    <property type="component" value="Unassembled WGS sequence"/>
</dbReference>
<dbReference type="Gene3D" id="3.40.710.10">
    <property type="entry name" value="DD-peptidase/beta-lactamase superfamily"/>
    <property type="match status" value="1"/>
</dbReference>
<reference evidence="2 3" key="1">
    <citation type="submission" date="2020-05" db="EMBL/GenBank/DDBJ databases">
        <title>Flexivirga sp. ID2601S isolated from air conditioner.</title>
        <authorList>
            <person name="Kim D.H."/>
        </authorList>
    </citation>
    <scope>NUCLEOTIDE SEQUENCE [LARGE SCALE GENOMIC DNA]</scope>
    <source>
        <strain evidence="2 3">ID2601S</strain>
    </source>
</reference>
<keyword evidence="3" id="KW-1185">Reference proteome</keyword>
<dbReference type="PANTHER" id="PTHR35333">
    <property type="entry name" value="BETA-LACTAMASE"/>
    <property type="match status" value="1"/>
</dbReference>
<dbReference type="GO" id="GO:0008800">
    <property type="term" value="F:beta-lactamase activity"/>
    <property type="evidence" value="ECO:0007669"/>
    <property type="project" value="InterPro"/>
</dbReference>
<dbReference type="AlphaFoldDB" id="A0A849ADH8"/>
<dbReference type="PANTHER" id="PTHR35333:SF3">
    <property type="entry name" value="BETA-LACTAMASE-TYPE TRANSPEPTIDASE FOLD CONTAINING PROTEIN"/>
    <property type="match status" value="1"/>
</dbReference>
<dbReference type="Pfam" id="PF13354">
    <property type="entry name" value="Beta-lactamase2"/>
    <property type="match status" value="1"/>
</dbReference>